<dbReference type="OrthoDB" id="4639836at2"/>
<keyword evidence="2" id="KW-0472">Membrane</keyword>
<accession>A0A1X0D1R7</accession>
<evidence type="ECO:0008006" key="5">
    <source>
        <dbReference type="Google" id="ProtNLM"/>
    </source>
</evidence>
<proteinExistence type="predicted"/>
<dbReference type="RefSeq" id="WP_064892388.1">
    <property type="nucleotide sequence ID" value="NZ_LZSM01000049.1"/>
</dbReference>
<evidence type="ECO:0000256" key="1">
    <source>
        <dbReference type="SAM" id="MobiDB-lite"/>
    </source>
</evidence>
<protein>
    <recommendedName>
        <fullName evidence="5">DUF4381 domain-containing protein</fullName>
    </recommendedName>
</protein>
<evidence type="ECO:0000313" key="3">
    <source>
        <dbReference type="EMBL" id="ORA66275.1"/>
    </source>
</evidence>
<feature type="region of interest" description="Disordered" evidence="1">
    <location>
        <begin position="137"/>
        <end position="157"/>
    </location>
</feature>
<reference evidence="3 4" key="1">
    <citation type="submission" date="2017-02" db="EMBL/GenBank/DDBJ databases">
        <title>The new phylogeny of genus Mycobacterium.</title>
        <authorList>
            <person name="Tortoli E."/>
            <person name="Trovato A."/>
            <person name="Cirillo D.M."/>
        </authorList>
    </citation>
    <scope>NUCLEOTIDE SEQUENCE [LARGE SCALE GENOMIC DNA]</scope>
    <source>
        <strain evidence="3 4">FI-09383</strain>
    </source>
</reference>
<dbReference type="Proteomes" id="UP000192772">
    <property type="component" value="Unassembled WGS sequence"/>
</dbReference>
<organism evidence="3 4">
    <name type="scientific">Mycolicibacterium elephantis</name>
    <dbReference type="NCBI Taxonomy" id="81858"/>
    <lineage>
        <taxon>Bacteria</taxon>
        <taxon>Bacillati</taxon>
        <taxon>Actinomycetota</taxon>
        <taxon>Actinomycetes</taxon>
        <taxon>Mycobacteriales</taxon>
        <taxon>Mycobacteriaceae</taxon>
        <taxon>Mycolicibacterium</taxon>
    </lineage>
</organism>
<name>A0A1A0Q8A8_9MYCO</name>
<dbReference type="STRING" id="81858.BST23_11250"/>
<feature type="compositionally biased region" description="Polar residues" evidence="1">
    <location>
        <begin position="137"/>
        <end position="148"/>
    </location>
</feature>
<sequence>MPDDLLRFVIGPSPYSGWWLWLAVLLILLVIGWYTVVFVWTLPAERLRRMPVIRSWHATLLRRRFARTIDDIAERHRRGDLPAPHAAAQISRALRSFLHQATGTPAQYMHVEAISSGELAPAAPVFEALNDAQFNNSSPVDVDQTSSAAGELVRTWP</sequence>
<gene>
    <name evidence="3" type="ORF">BST23_11250</name>
</gene>
<feature type="transmembrane region" description="Helical" evidence="2">
    <location>
        <begin position="20"/>
        <end position="42"/>
    </location>
</feature>
<comment type="caution">
    <text evidence="3">The sequence shown here is derived from an EMBL/GenBank/DDBJ whole genome shotgun (WGS) entry which is preliminary data.</text>
</comment>
<keyword evidence="2" id="KW-0812">Transmembrane</keyword>
<accession>A0A1A0Q8A8</accession>
<evidence type="ECO:0000313" key="4">
    <source>
        <dbReference type="Proteomes" id="UP000192772"/>
    </source>
</evidence>
<dbReference type="AlphaFoldDB" id="A0A1A0Q8A8"/>
<keyword evidence="2" id="KW-1133">Transmembrane helix</keyword>
<dbReference type="EMBL" id="MVHP01000010">
    <property type="protein sequence ID" value="ORA66275.1"/>
    <property type="molecule type" value="Genomic_DNA"/>
</dbReference>
<evidence type="ECO:0000256" key="2">
    <source>
        <dbReference type="SAM" id="Phobius"/>
    </source>
</evidence>